<keyword evidence="12" id="KW-1185">Reference proteome</keyword>
<comment type="cofactor">
    <cofactor evidence="1">
        <name>pyridoxal 5'-phosphate</name>
        <dbReference type="ChEBI" id="CHEBI:597326"/>
    </cofactor>
</comment>
<dbReference type="NCBIfam" id="NF006719">
    <property type="entry name" value="PRK09257.1"/>
    <property type="match status" value="1"/>
</dbReference>
<dbReference type="PANTHER" id="PTHR11879">
    <property type="entry name" value="ASPARTATE AMINOTRANSFERASE"/>
    <property type="match status" value="1"/>
</dbReference>
<evidence type="ECO:0000256" key="4">
    <source>
        <dbReference type="ARBA" id="ARBA00022576"/>
    </source>
</evidence>
<evidence type="ECO:0000313" key="12">
    <source>
        <dbReference type="Proteomes" id="UP000324585"/>
    </source>
</evidence>
<dbReference type="PANTHER" id="PTHR11879:SF22">
    <property type="entry name" value="ASPARTATE AMINOTRANSFERASE, MITOCHONDRIAL"/>
    <property type="match status" value="1"/>
</dbReference>
<dbReference type="InterPro" id="IPR015424">
    <property type="entry name" value="PyrdxlP-dep_Trfase"/>
</dbReference>
<dbReference type="EMBL" id="VRMN01000003">
    <property type="protein sequence ID" value="KAA8495555.1"/>
    <property type="molecule type" value="Genomic_DNA"/>
</dbReference>
<dbReference type="Pfam" id="PF00155">
    <property type="entry name" value="Aminotran_1_2"/>
    <property type="match status" value="1"/>
</dbReference>
<dbReference type="PROSITE" id="PS51257">
    <property type="entry name" value="PROKAR_LIPOPROTEIN"/>
    <property type="match status" value="1"/>
</dbReference>
<keyword evidence="5 8" id="KW-0808">Transferase</keyword>
<dbReference type="GO" id="GO:0006520">
    <property type="term" value="P:amino acid metabolic process"/>
    <property type="evidence" value="ECO:0007669"/>
    <property type="project" value="InterPro"/>
</dbReference>
<evidence type="ECO:0000256" key="5">
    <source>
        <dbReference type="ARBA" id="ARBA00022679"/>
    </source>
</evidence>
<comment type="miscellaneous">
    <text evidence="8">In eukaryotes there are cytoplasmic, mitochondrial and chloroplastic isozymes.</text>
</comment>
<dbReference type="OMA" id="GTWTHIT"/>
<comment type="catalytic activity">
    <reaction evidence="7 8">
        <text>L-aspartate + 2-oxoglutarate = oxaloacetate + L-glutamate</text>
        <dbReference type="Rhea" id="RHEA:21824"/>
        <dbReference type="ChEBI" id="CHEBI:16452"/>
        <dbReference type="ChEBI" id="CHEBI:16810"/>
        <dbReference type="ChEBI" id="CHEBI:29985"/>
        <dbReference type="ChEBI" id="CHEBI:29991"/>
        <dbReference type="EC" id="2.6.1.1"/>
    </reaction>
</comment>
<dbReference type="InterPro" id="IPR015421">
    <property type="entry name" value="PyrdxlP-dep_Trfase_major"/>
</dbReference>
<evidence type="ECO:0000256" key="3">
    <source>
        <dbReference type="ARBA" id="ARBA00011738"/>
    </source>
</evidence>
<dbReference type="CDD" id="cd00609">
    <property type="entry name" value="AAT_like"/>
    <property type="match status" value="1"/>
</dbReference>
<comment type="subunit">
    <text evidence="3 8">Homodimer.</text>
</comment>
<evidence type="ECO:0000256" key="9">
    <source>
        <dbReference type="SAM" id="SignalP"/>
    </source>
</evidence>
<evidence type="ECO:0000256" key="1">
    <source>
        <dbReference type="ARBA" id="ARBA00001933"/>
    </source>
</evidence>
<accession>A0A5J4YWL5</accession>
<keyword evidence="6" id="KW-0663">Pyridoxal phosphate</keyword>
<dbReference type="GO" id="GO:0004069">
    <property type="term" value="F:L-aspartate:2-oxoglutarate aminotransferase activity"/>
    <property type="evidence" value="ECO:0007669"/>
    <property type="project" value="UniProtKB-EC"/>
</dbReference>
<evidence type="ECO:0000256" key="7">
    <source>
        <dbReference type="ARBA" id="ARBA00049185"/>
    </source>
</evidence>
<evidence type="ECO:0000313" key="11">
    <source>
        <dbReference type="EMBL" id="KAA8495555.1"/>
    </source>
</evidence>
<feature type="chain" id="PRO_5023821087" description="Aspartate aminotransferase" evidence="9">
    <location>
        <begin position="16"/>
        <end position="520"/>
    </location>
</feature>
<dbReference type="EC" id="2.6.1.1" evidence="8"/>
<dbReference type="InterPro" id="IPR015422">
    <property type="entry name" value="PyrdxlP-dep_Trfase_small"/>
</dbReference>
<dbReference type="Gene3D" id="3.90.1150.10">
    <property type="entry name" value="Aspartate Aminotransferase, domain 1"/>
    <property type="match status" value="1"/>
</dbReference>
<dbReference type="InterPro" id="IPR000796">
    <property type="entry name" value="Asp_trans"/>
</dbReference>
<dbReference type="PROSITE" id="PS00105">
    <property type="entry name" value="AA_TRANSFER_CLASS_1"/>
    <property type="match status" value="1"/>
</dbReference>
<keyword evidence="4 8" id="KW-0032">Aminotransferase</keyword>
<evidence type="ECO:0000259" key="10">
    <source>
        <dbReference type="Pfam" id="PF00155"/>
    </source>
</evidence>
<dbReference type="FunFam" id="3.40.640.10:FF:000066">
    <property type="entry name" value="Aspartate aminotransferase"/>
    <property type="match status" value="1"/>
</dbReference>
<proteinExistence type="inferred from homology"/>
<dbReference type="Proteomes" id="UP000324585">
    <property type="component" value="Unassembled WGS sequence"/>
</dbReference>
<protein>
    <recommendedName>
        <fullName evidence="8">Aspartate aminotransferase</fullName>
        <ecNumber evidence="8">2.6.1.1</ecNumber>
    </recommendedName>
</protein>
<evidence type="ECO:0000256" key="6">
    <source>
        <dbReference type="ARBA" id="ARBA00022898"/>
    </source>
</evidence>
<dbReference type="PRINTS" id="PR00799">
    <property type="entry name" value="TRANSAMINASE"/>
</dbReference>
<evidence type="ECO:0000256" key="8">
    <source>
        <dbReference type="RuleBase" id="RU000480"/>
    </source>
</evidence>
<dbReference type="FunFam" id="3.90.1150.10:FF:000001">
    <property type="entry name" value="Aspartate aminotransferase"/>
    <property type="match status" value="1"/>
</dbReference>
<comment type="caution">
    <text evidence="11">The sequence shown here is derived from an EMBL/GenBank/DDBJ whole genome shotgun (WGS) entry which is preliminary data.</text>
</comment>
<dbReference type="SUPFAM" id="SSF53383">
    <property type="entry name" value="PLP-dependent transferases"/>
    <property type="match status" value="1"/>
</dbReference>
<dbReference type="Gene3D" id="3.40.640.10">
    <property type="entry name" value="Type I PLP-dependent aspartate aminotransferase-like (Major domain)"/>
    <property type="match status" value="1"/>
</dbReference>
<sequence length="520" mass="57008">MLSARAACLFHAVFGGCWRTGVQLELYVLSVSGVSEKNPRHDLYFATQHEPVAHEQVSRRSRQCVRVTAGELLLISGEEPSLIAMAPGAMTRIAGMRALTAPSSTLARSLQRSCAARREMSRWSKVPLGPEDAILGVTVAYNHDPNPKKINLGVGAYRDDEGKPFVLESVRMAERILLEAENAMEYLPVAGDKTFVKNALKLAFGSECSAAPGFENFAGMQTLSGTGACRMGGELLARFYDAPDVYLPTPSWANHTPIFKDAGCTVKGYTYYDASTCGLDFKGMVADIEKMPPSSVVLLHACAHNPTGVDPSKAQWDQLSALMREKHLVPFFDMAYQGFTSGDADVDAYAPRKFLKDGHHMILAQSFSKNFGLYGHRVGCLSFACDSVAEAQAVESQLKILARPMYSNPPIHGVRVVNEILQEKTLESKWRLEMQGMAERITGMRMKLRSGLEARGSAKIWDHITSQNGMFCYSGLTPEQVGRLSTEWSVYLTKNGRISMAGVTSRSVEYLADAIHAVTK</sequence>
<feature type="signal peptide" evidence="9">
    <location>
        <begin position="1"/>
        <end position="15"/>
    </location>
</feature>
<dbReference type="AlphaFoldDB" id="A0A5J4YWL5"/>
<reference evidence="12" key="1">
    <citation type="journal article" date="2019" name="Nat. Commun.">
        <title>Expansion of phycobilisome linker gene families in mesophilic red algae.</title>
        <authorList>
            <person name="Lee J."/>
            <person name="Kim D."/>
            <person name="Bhattacharya D."/>
            <person name="Yoon H.S."/>
        </authorList>
    </citation>
    <scope>NUCLEOTIDE SEQUENCE [LARGE SCALE GENOMIC DNA]</scope>
    <source>
        <strain evidence="12">CCMP 1328</strain>
    </source>
</reference>
<organism evidence="11 12">
    <name type="scientific">Porphyridium purpureum</name>
    <name type="common">Red alga</name>
    <name type="synonym">Porphyridium cruentum</name>
    <dbReference type="NCBI Taxonomy" id="35688"/>
    <lineage>
        <taxon>Eukaryota</taxon>
        <taxon>Rhodophyta</taxon>
        <taxon>Bangiophyceae</taxon>
        <taxon>Porphyridiales</taxon>
        <taxon>Porphyridiaceae</taxon>
        <taxon>Porphyridium</taxon>
    </lineage>
</organism>
<keyword evidence="9" id="KW-0732">Signal</keyword>
<evidence type="ECO:0000256" key="2">
    <source>
        <dbReference type="ARBA" id="ARBA00007441"/>
    </source>
</evidence>
<dbReference type="GO" id="GO:0005739">
    <property type="term" value="C:mitochondrion"/>
    <property type="evidence" value="ECO:0007669"/>
    <property type="project" value="TreeGrafter"/>
</dbReference>
<gene>
    <name evidence="11" type="ORF">FVE85_1710</name>
</gene>
<name>A0A5J4YWL5_PORPP</name>
<dbReference type="GO" id="GO:0030170">
    <property type="term" value="F:pyridoxal phosphate binding"/>
    <property type="evidence" value="ECO:0007669"/>
    <property type="project" value="InterPro"/>
</dbReference>
<comment type="similarity">
    <text evidence="2">Belongs to the class-I pyridoxal-phosphate-dependent aminotransferase family.</text>
</comment>
<feature type="domain" description="Aminotransferase class I/classII large" evidence="10">
    <location>
        <begin position="148"/>
        <end position="515"/>
    </location>
</feature>
<dbReference type="OrthoDB" id="6752799at2759"/>
<dbReference type="InterPro" id="IPR004839">
    <property type="entry name" value="Aminotransferase_I/II_large"/>
</dbReference>
<dbReference type="InterPro" id="IPR004838">
    <property type="entry name" value="NHTrfase_class1_PyrdxlP-BS"/>
</dbReference>